<dbReference type="Proteomes" id="UP000034072">
    <property type="component" value="Unassembled WGS sequence"/>
</dbReference>
<dbReference type="CDD" id="cd07067">
    <property type="entry name" value="HP_PGM_like"/>
    <property type="match status" value="1"/>
</dbReference>
<evidence type="ECO:0000256" key="13">
    <source>
        <dbReference type="ARBA" id="ARBA00025217"/>
    </source>
</evidence>
<keyword evidence="11 15" id="KW-0648">Protein biosynthesis</keyword>
<evidence type="ECO:0000256" key="3">
    <source>
        <dbReference type="ARBA" id="ARBA00007078"/>
    </source>
</evidence>
<comment type="similarity">
    <text evidence="3 15">Belongs to the class-I aminoacyl-tRNA synthetase family. IleS type 2 subfamily.</text>
</comment>
<keyword evidence="12 15" id="KW-0030">Aminoacyl-tRNA synthetase</keyword>
<dbReference type="SUPFAM" id="SSF47323">
    <property type="entry name" value="Anticodon-binding domain of a subclass of class I aminoacyl-tRNA synthetases"/>
    <property type="match status" value="1"/>
</dbReference>
<feature type="short sequence motif" description="'HIGH' region" evidence="15">
    <location>
        <begin position="41"/>
        <end position="51"/>
    </location>
</feature>
<dbReference type="PANTHER" id="PTHR42780:SF1">
    <property type="entry name" value="ISOLEUCINE--TRNA LIGASE, CYTOPLASMIC"/>
    <property type="match status" value="1"/>
</dbReference>
<evidence type="ECO:0000256" key="4">
    <source>
        <dbReference type="ARBA" id="ARBA00011245"/>
    </source>
</evidence>
<dbReference type="SUPFAM" id="SSF52374">
    <property type="entry name" value="Nucleotidylyl transferase"/>
    <property type="match status" value="1"/>
</dbReference>
<evidence type="ECO:0000256" key="12">
    <source>
        <dbReference type="ARBA" id="ARBA00023146"/>
    </source>
</evidence>
<dbReference type="Pfam" id="PF00300">
    <property type="entry name" value="His_Phos_1"/>
    <property type="match status" value="1"/>
</dbReference>
<sequence length="1151" mass="133433">MYDFNKTENRVLDFWKKDKTFEKSLEKTKGGKSFVFFDGPPTANGRPGIHHFLGRAFKDLYGRYKTMRGFYVLRRAGWDTHGLPVEIEVEKQLGFKSKKDIENYGIAEFNKKCRESVWQYKKDWENMVHRMGHWIDMDDAYITYSPKYMETLWWIIKQIWDKKLLYKAHRVVPFCTRCGTPLSSHEVAQGYQLVKERSVYLKFKVKNWPYRMVSGATSVMKAHSMGDVFILAWTTTPWTLPGNVALAIGKNIEYVVARKDGEDLILAKDLLAQVLPEGEIIMEVKGSDLIGIEYESLFDIPELRSEKSYKVYDADFVSTTDGTGVVHTAVMYGVDDYNLGFKIGLPTIHTVDEQGKFKEIVGDNLAGMYVKDKKAEAIIIEKLEKENKLLKTEDYEHDYPFCWRCNSPLLYYAKDSWFISMSSINEKMLANNDQINWQPEHVGKGRFGEWIKESKDWAFSRERYWATPLPIWECADSKCDNRRVIGSIEEMEKDSIGSGNEYYILRHGLSERQEQTKMIIGCHLEHDKYPLTEEGRGMVKKSARELKDLGGVDYIFSSPFLRTKETAEIVSKELGVDVVIDERLREIEWGMQTEGKSISEFPGDWGNDFNKKHYDGESWNDERERIASFMKEADAKYKNKKILIVSHGDPLRMIRAAAEGIGENEIYDRGEEMEPRWAELIKLDWRNIPRNDLGELDLHRPFVDRVELKCDKCGQSMKKIPDLIDVWFDSGAMPFAQWHYPFENEKTFDGQFPAEFITEGTDQTRGWFYTLLAISTLLGRGEPFKNVISYAHVLDEKGKKMSKSKGNIVLPFDIIEKYGADAPRWYFYTVNAPGEYKLFSAKELQMRSQGFFSTLQNCLRFYELYKEGSRGSIKASDDALNRWVISRLNKTIKDVTERLDAYDPTGAARSIEKFSGDDFSNWWLRRSRKKDDVLELLKHILIEISKLSAPFVPFIAEDTFQALNGEEKSVHLEDWPRVDESVIDEELETAMAEAREAVAAGLASRKQNQIKVRQPLKSVTINRIKEFDADIENLIKDELNVKEIRYTKGDTISLDLEITSELRDEGYAREMIRQIQDMRKEMKYKMDEKVTGQWHSDDPELSAAINKWIDTIARETLFEEFKNIKDDSGSFDVEKESEIVPGKKISIGIKK</sequence>
<comment type="caution">
    <text evidence="19">The sequence shown here is derived from an EMBL/GenBank/DDBJ whole genome shotgun (WGS) entry which is preliminary data.</text>
</comment>
<comment type="subunit">
    <text evidence="4 15">Monomer.</text>
</comment>
<evidence type="ECO:0000259" key="18">
    <source>
        <dbReference type="Pfam" id="PF08264"/>
    </source>
</evidence>
<keyword evidence="6 15" id="KW-0436">Ligase</keyword>
<keyword evidence="10 15" id="KW-0067">ATP-binding</keyword>
<evidence type="ECO:0000256" key="2">
    <source>
        <dbReference type="ARBA" id="ARBA00004496"/>
    </source>
</evidence>
<feature type="domain" description="Aminoacyl-tRNA synthetase class Ia" evidence="17">
    <location>
        <begin position="11"/>
        <end position="491"/>
    </location>
</feature>
<accession>A0A0G0QKI1</accession>
<evidence type="ECO:0000256" key="1">
    <source>
        <dbReference type="ARBA" id="ARBA00001947"/>
    </source>
</evidence>
<evidence type="ECO:0000256" key="14">
    <source>
        <dbReference type="ARBA" id="ARBA00048359"/>
    </source>
</evidence>
<dbReference type="SMART" id="SM00855">
    <property type="entry name" value="PGAM"/>
    <property type="match status" value="1"/>
</dbReference>
<feature type="short sequence motif" description="'KMSKS' region" evidence="15">
    <location>
        <begin position="800"/>
        <end position="804"/>
    </location>
</feature>
<name>A0A0G0QKI1_9BACT</name>
<dbReference type="Pfam" id="PF08264">
    <property type="entry name" value="Anticodon_1"/>
    <property type="match status" value="1"/>
</dbReference>
<dbReference type="AlphaFoldDB" id="A0A0G0QKI1"/>
<keyword evidence="9 15" id="KW-0862">Zinc</keyword>
<dbReference type="PRINTS" id="PR00984">
    <property type="entry name" value="TRNASYNTHILE"/>
</dbReference>
<comment type="function">
    <text evidence="13 15">Catalyzes the attachment of isoleucine to tRNA(Ile). As IleRS can inadvertently accommodate and process structurally similar amino acids such as valine, to avoid such errors it has two additional distinct tRNA(Ile)-dependent editing activities. One activity is designated as 'pretransfer' editing and involves the hydrolysis of activated Val-AMP. The other activity is designated 'posttransfer' editing and involves deacylation of mischarged Val-tRNA(Ile).</text>
</comment>
<evidence type="ECO:0000313" key="20">
    <source>
        <dbReference type="Proteomes" id="UP000034072"/>
    </source>
</evidence>
<dbReference type="GO" id="GO:0005737">
    <property type="term" value="C:cytoplasm"/>
    <property type="evidence" value="ECO:0007669"/>
    <property type="project" value="UniProtKB-SubCell"/>
</dbReference>
<proteinExistence type="inferred from homology"/>
<dbReference type="Gene3D" id="3.40.50.620">
    <property type="entry name" value="HUPs"/>
    <property type="match status" value="3"/>
</dbReference>
<dbReference type="HAMAP" id="MF_02003">
    <property type="entry name" value="Ile_tRNA_synth_type2"/>
    <property type="match status" value="1"/>
</dbReference>
<dbReference type="CDD" id="cd07961">
    <property type="entry name" value="Anticodon_Ia_Ile_ABEc"/>
    <property type="match status" value="1"/>
</dbReference>
<evidence type="ECO:0000256" key="6">
    <source>
        <dbReference type="ARBA" id="ARBA00022598"/>
    </source>
</evidence>
<dbReference type="InterPro" id="IPR023586">
    <property type="entry name" value="Ile-tRNA-ligase_type2"/>
</dbReference>
<evidence type="ECO:0000256" key="8">
    <source>
        <dbReference type="ARBA" id="ARBA00022741"/>
    </source>
</evidence>
<evidence type="ECO:0000256" key="15">
    <source>
        <dbReference type="HAMAP-Rule" id="MF_02003"/>
    </source>
</evidence>
<dbReference type="InterPro" id="IPR013078">
    <property type="entry name" value="His_Pase_superF_clade-1"/>
</dbReference>
<reference evidence="19 20" key="1">
    <citation type="journal article" date="2015" name="Nature">
        <title>rRNA introns, odd ribosomes, and small enigmatic genomes across a large radiation of phyla.</title>
        <authorList>
            <person name="Brown C.T."/>
            <person name="Hug L.A."/>
            <person name="Thomas B.C."/>
            <person name="Sharon I."/>
            <person name="Castelle C.J."/>
            <person name="Singh A."/>
            <person name="Wilkins M.J."/>
            <person name="Williams K.H."/>
            <person name="Banfield J.F."/>
        </authorList>
    </citation>
    <scope>NUCLEOTIDE SEQUENCE [LARGE SCALE GENOMIC DNA]</scope>
</reference>
<comment type="cofactor">
    <cofactor evidence="1 15">
        <name>Zn(2+)</name>
        <dbReference type="ChEBI" id="CHEBI:29105"/>
    </cofactor>
</comment>
<evidence type="ECO:0000313" key="19">
    <source>
        <dbReference type="EMBL" id="KKR40934.1"/>
    </source>
</evidence>
<keyword evidence="8 15" id="KW-0547">Nucleotide-binding</keyword>
<protein>
    <recommendedName>
        <fullName evidence="15">Isoleucine--tRNA ligase</fullName>
        <ecNumber evidence="15">6.1.1.5</ecNumber>
    </recommendedName>
    <alternativeName>
        <fullName evidence="15">Isoleucyl-tRNA synthetase</fullName>
        <shortName evidence="15">IleRS</shortName>
    </alternativeName>
</protein>
<dbReference type="InterPro" id="IPR002300">
    <property type="entry name" value="aa-tRNA-synth_Ia"/>
</dbReference>
<dbReference type="GO" id="GO:0006428">
    <property type="term" value="P:isoleucyl-tRNA aminoacylation"/>
    <property type="evidence" value="ECO:0007669"/>
    <property type="project" value="UniProtKB-UniRule"/>
</dbReference>
<comment type="catalytic activity">
    <reaction evidence="14 15">
        <text>tRNA(Ile) + L-isoleucine + ATP = L-isoleucyl-tRNA(Ile) + AMP + diphosphate</text>
        <dbReference type="Rhea" id="RHEA:11060"/>
        <dbReference type="Rhea" id="RHEA-COMP:9666"/>
        <dbReference type="Rhea" id="RHEA-COMP:9695"/>
        <dbReference type="ChEBI" id="CHEBI:30616"/>
        <dbReference type="ChEBI" id="CHEBI:33019"/>
        <dbReference type="ChEBI" id="CHEBI:58045"/>
        <dbReference type="ChEBI" id="CHEBI:78442"/>
        <dbReference type="ChEBI" id="CHEBI:78528"/>
        <dbReference type="ChEBI" id="CHEBI:456215"/>
        <dbReference type="EC" id="6.1.1.5"/>
    </reaction>
</comment>
<dbReference type="InterPro" id="IPR014729">
    <property type="entry name" value="Rossmann-like_a/b/a_fold"/>
</dbReference>
<dbReference type="InterPro" id="IPR029033">
    <property type="entry name" value="His_PPase_superfam"/>
</dbReference>
<dbReference type="Gene3D" id="1.10.730.10">
    <property type="entry name" value="Isoleucyl-tRNA Synthetase, Domain 1"/>
    <property type="match status" value="1"/>
</dbReference>
<dbReference type="GO" id="GO:0008270">
    <property type="term" value="F:zinc ion binding"/>
    <property type="evidence" value="ECO:0007669"/>
    <property type="project" value="UniProtKB-UniRule"/>
</dbReference>
<organism evidence="19 20">
    <name type="scientific">Candidatus Yanofskybacteria bacterium GW2011_GWE2_40_11</name>
    <dbReference type="NCBI Taxonomy" id="1619033"/>
    <lineage>
        <taxon>Bacteria</taxon>
        <taxon>Candidatus Yanofskyibacteriota</taxon>
    </lineage>
</organism>
<dbReference type="SUPFAM" id="SSF50677">
    <property type="entry name" value="ValRS/IleRS/LeuRS editing domain"/>
    <property type="match status" value="1"/>
</dbReference>
<evidence type="ECO:0000256" key="5">
    <source>
        <dbReference type="ARBA" id="ARBA00022490"/>
    </source>
</evidence>
<evidence type="ECO:0000256" key="10">
    <source>
        <dbReference type="ARBA" id="ARBA00022840"/>
    </source>
</evidence>
<keyword evidence="7 15" id="KW-0479">Metal-binding</keyword>
<dbReference type="GO" id="GO:0000049">
    <property type="term" value="F:tRNA binding"/>
    <property type="evidence" value="ECO:0007669"/>
    <property type="project" value="InterPro"/>
</dbReference>
<feature type="domain" description="Aminoacyl-tRNA synthetase class Ia" evidence="17">
    <location>
        <begin position="701"/>
        <end position="829"/>
    </location>
</feature>
<dbReference type="InterPro" id="IPR002301">
    <property type="entry name" value="Ile-tRNA-ligase"/>
</dbReference>
<keyword evidence="5 15" id="KW-0963">Cytoplasm</keyword>
<dbReference type="Pfam" id="PF19302">
    <property type="entry name" value="DUF5915"/>
    <property type="match status" value="1"/>
</dbReference>
<comment type="domain">
    <text evidence="15">IleRS has two distinct active sites: one for aminoacylation and one for editing. The misactivated valine is translocated from the active site to the editing site, which sterically excludes the correctly activated isoleucine. The single editing site contains two valyl binding pockets, one specific for each substrate (Val-AMP or Val-tRNA(Ile)).</text>
</comment>
<feature type="binding site" evidence="15">
    <location>
        <position position="803"/>
    </location>
    <ligand>
        <name>ATP</name>
        <dbReference type="ChEBI" id="CHEBI:30616"/>
    </ligand>
</feature>
<comment type="subcellular location">
    <subcellularLocation>
        <location evidence="2 15">Cytoplasm</location>
    </subcellularLocation>
</comment>
<evidence type="ECO:0000256" key="7">
    <source>
        <dbReference type="ARBA" id="ARBA00022723"/>
    </source>
</evidence>
<dbReference type="InterPro" id="IPR009080">
    <property type="entry name" value="tRNAsynth_Ia_anticodon-bd"/>
</dbReference>
<dbReference type="Pfam" id="PF00133">
    <property type="entry name" value="tRNA-synt_1"/>
    <property type="match status" value="2"/>
</dbReference>
<dbReference type="SUPFAM" id="SSF53254">
    <property type="entry name" value="Phosphoglycerate mutase-like"/>
    <property type="match status" value="1"/>
</dbReference>
<dbReference type="InterPro" id="IPR009008">
    <property type="entry name" value="Val/Leu/Ile-tRNA-synth_edit"/>
</dbReference>
<dbReference type="EMBL" id="LBXZ01000003">
    <property type="protein sequence ID" value="KKR40934.1"/>
    <property type="molecule type" value="Genomic_DNA"/>
</dbReference>
<dbReference type="EC" id="6.1.1.5" evidence="15"/>
<dbReference type="InterPro" id="IPR013155">
    <property type="entry name" value="M/V/L/I-tRNA-synth_anticd-bd"/>
</dbReference>
<dbReference type="FunFam" id="3.40.50.620:FF:000063">
    <property type="entry name" value="Isoleucine--tRNA ligase"/>
    <property type="match status" value="1"/>
</dbReference>
<evidence type="ECO:0000256" key="9">
    <source>
        <dbReference type="ARBA" id="ARBA00022833"/>
    </source>
</evidence>
<feature type="binding site" evidence="16">
    <location>
        <position position="562"/>
    </location>
    <ligand>
        <name>substrate</name>
    </ligand>
</feature>
<evidence type="ECO:0000259" key="17">
    <source>
        <dbReference type="Pfam" id="PF00133"/>
    </source>
</evidence>
<dbReference type="InterPro" id="IPR033709">
    <property type="entry name" value="Anticodon_Ile_ABEc"/>
</dbReference>
<feature type="domain" description="Methionyl/Valyl/Leucyl/Isoleucyl-tRNA synthetase anticodon-binding" evidence="18">
    <location>
        <begin position="881"/>
        <end position="1018"/>
    </location>
</feature>
<evidence type="ECO:0000256" key="11">
    <source>
        <dbReference type="ARBA" id="ARBA00022917"/>
    </source>
</evidence>
<evidence type="ECO:0000256" key="16">
    <source>
        <dbReference type="PIRSR" id="PIRSR613078-2"/>
    </source>
</evidence>
<gene>
    <name evidence="15" type="primary">ileS</name>
    <name evidence="19" type="ORF">UT75_C0003G0064</name>
</gene>
<dbReference type="PANTHER" id="PTHR42780">
    <property type="entry name" value="SOLEUCYL-TRNA SYNTHETASE"/>
    <property type="match status" value="1"/>
</dbReference>
<dbReference type="GO" id="GO:0005524">
    <property type="term" value="F:ATP binding"/>
    <property type="evidence" value="ECO:0007669"/>
    <property type="project" value="UniProtKB-UniRule"/>
</dbReference>
<dbReference type="GO" id="GO:0002161">
    <property type="term" value="F:aminoacyl-tRNA deacylase activity"/>
    <property type="evidence" value="ECO:0007669"/>
    <property type="project" value="InterPro"/>
</dbReference>
<dbReference type="PATRIC" id="fig|1619033.3.peg.326"/>
<dbReference type="GO" id="GO:0004822">
    <property type="term" value="F:isoleucine-tRNA ligase activity"/>
    <property type="evidence" value="ECO:0007669"/>
    <property type="project" value="UniProtKB-UniRule"/>
</dbReference>